<evidence type="ECO:0000256" key="1">
    <source>
        <dbReference type="SAM" id="SignalP"/>
    </source>
</evidence>
<proteinExistence type="predicted"/>
<gene>
    <name evidence="2" type="ORF">J4E00_07070</name>
</gene>
<accession>A0ABS3QCR8</accession>
<feature type="chain" id="PRO_5046267232" evidence="1">
    <location>
        <begin position="18"/>
        <end position="184"/>
    </location>
</feature>
<keyword evidence="3" id="KW-1185">Reference proteome</keyword>
<comment type="caution">
    <text evidence="2">The sequence shown here is derived from an EMBL/GenBank/DDBJ whole genome shotgun (WGS) entry which is preliminary data.</text>
</comment>
<dbReference type="EMBL" id="JAGETZ010000003">
    <property type="protein sequence ID" value="MBO2008808.1"/>
    <property type="molecule type" value="Genomic_DNA"/>
</dbReference>
<sequence>MKSLLFCLLLGSYSALAQSHKPAPPSASLVDKFFGFRDVGLETDIADHPEMKAIVGADSVESDPDKTYYFRPRENPQIGETKATLIQYFYYKDKAEGVLVVVTGAAERQKLLTALRAKYGAPTQAPAAAKAKSPQEEPYLWTGKKATLTLSKTGANGEASLLLLSNALWQREQADRKRKAGAGL</sequence>
<keyword evidence="1" id="KW-0732">Signal</keyword>
<name>A0ABS3QCR8_9BACT</name>
<protein>
    <submittedName>
        <fullName evidence="2">Uncharacterized protein</fullName>
    </submittedName>
</protein>
<reference evidence="2 3" key="1">
    <citation type="submission" date="2021-03" db="EMBL/GenBank/DDBJ databases">
        <authorList>
            <person name="Kim M.K."/>
        </authorList>
    </citation>
    <scope>NUCLEOTIDE SEQUENCE [LARGE SCALE GENOMIC DNA]</scope>
    <source>
        <strain evidence="2 3">BT442</strain>
    </source>
</reference>
<feature type="signal peptide" evidence="1">
    <location>
        <begin position="1"/>
        <end position="17"/>
    </location>
</feature>
<evidence type="ECO:0000313" key="3">
    <source>
        <dbReference type="Proteomes" id="UP000664369"/>
    </source>
</evidence>
<evidence type="ECO:0000313" key="2">
    <source>
        <dbReference type="EMBL" id="MBO2008808.1"/>
    </source>
</evidence>
<dbReference type="Proteomes" id="UP000664369">
    <property type="component" value="Unassembled WGS sequence"/>
</dbReference>
<organism evidence="2 3">
    <name type="scientific">Hymenobacter negativus</name>
    <dbReference type="NCBI Taxonomy" id="2795026"/>
    <lineage>
        <taxon>Bacteria</taxon>
        <taxon>Pseudomonadati</taxon>
        <taxon>Bacteroidota</taxon>
        <taxon>Cytophagia</taxon>
        <taxon>Cytophagales</taxon>
        <taxon>Hymenobacteraceae</taxon>
        <taxon>Hymenobacter</taxon>
    </lineage>
</organism>
<dbReference type="RefSeq" id="WP_208174447.1">
    <property type="nucleotide sequence ID" value="NZ_JAGETZ010000003.1"/>
</dbReference>